<dbReference type="EMBL" id="JACXVP010000002">
    <property type="protein sequence ID" value="KAG5625380.1"/>
    <property type="molecule type" value="Genomic_DNA"/>
</dbReference>
<dbReference type="Proteomes" id="UP000824120">
    <property type="component" value="Chromosome 2"/>
</dbReference>
<proteinExistence type="predicted"/>
<accession>A0A9J6AM09</accession>
<evidence type="ECO:0000313" key="2">
    <source>
        <dbReference type="Proteomes" id="UP000824120"/>
    </source>
</evidence>
<reference evidence="1 2" key="1">
    <citation type="submission" date="2020-09" db="EMBL/GenBank/DDBJ databases">
        <title>De no assembly of potato wild relative species, Solanum commersonii.</title>
        <authorList>
            <person name="Cho K."/>
        </authorList>
    </citation>
    <scope>NUCLEOTIDE SEQUENCE [LARGE SCALE GENOMIC DNA]</scope>
    <source>
        <strain evidence="1">LZ3.2</strain>
        <tissue evidence="1">Leaf</tissue>
    </source>
</reference>
<keyword evidence="2" id="KW-1185">Reference proteome</keyword>
<evidence type="ECO:0000313" key="1">
    <source>
        <dbReference type="EMBL" id="KAG5625380.1"/>
    </source>
</evidence>
<sequence length="125" mass="14174">MMEFGIHVHFLCWEEYRRHTIPPGDSNIHSIVKVENDPNQLVLGGDGKEETYQAAALGSIVMKRRERIKSWQDQHTLLKRKSYFTGNANRIAITKSPGRTMLHPFMASNIASKLSFSCLSPAAFN</sequence>
<organism evidence="1 2">
    <name type="scientific">Solanum commersonii</name>
    <name type="common">Commerson's wild potato</name>
    <name type="synonym">Commerson's nightshade</name>
    <dbReference type="NCBI Taxonomy" id="4109"/>
    <lineage>
        <taxon>Eukaryota</taxon>
        <taxon>Viridiplantae</taxon>
        <taxon>Streptophyta</taxon>
        <taxon>Embryophyta</taxon>
        <taxon>Tracheophyta</taxon>
        <taxon>Spermatophyta</taxon>
        <taxon>Magnoliopsida</taxon>
        <taxon>eudicotyledons</taxon>
        <taxon>Gunneridae</taxon>
        <taxon>Pentapetalae</taxon>
        <taxon>asterids</taxon>
        <taxon>lamiids</taxon>
        <taxon>Solanales</taxon>
        <taxon>Solanaceae</taxon>
        <taxon>Solanoideae</taxon>
        <taxon>Solaneae</taxon>
        <taxon>Solanum</taxon>
    </lineage>
</organism>
<protein>
    <submittedName>
        <fullName evidence="1">Uncharacterized protein</fullName>
    </submittedName>
</protein>
<gene>
    <name evidence="1" type="ORF">H5410_010598</name>
</gene>
<name>A0A9J6AM09_SOLCO</name>
<dbReference type="AlphaFoldDB" id="A0A9J6AM09"/>
<comment type="caution">
    <text evidence="1">The sequence shown here is derived from an EMBL/GenBank/DDBJ whole genome shotgun (WGS) entry which is preliminary data.</text>
</comment>